<protein>
    <submittedName>
        <fullName evidence="1">Uncharacterized protein</fullName>
    </submittedName>
</protein>
<reference evidence="1 2" key="1">
    <citation type="submission" date="2014-04" db="EMBL/GenBank/DDBJ databases">
        <authorList>
            <consortium name="DOE Joint Genome Institute"/>
            <person name="Kuo A."/>
            <person name="Kohler A."/>
            <person name="Costa M.D."/>
            <person name="Nagy L.G."/>
            <person name="Floudas D."/>
            <person name="Copeland A."/>
            <person name="Barry K.W."/>
            <person name="Cichocki N."/>
            <person name="Veneault-Fourrey C."/>
            <person name="LaButti K."/>
            <person name="Lindquist E.A."/>
            <person name="Lipzen A."/>
            <person name="Lundell T."/>
            <person name="Morin E."/>
            <person name="Murat C."/>
            <person name="Sun H."/>
            <person name="Tunlid A."/>
            <person name="Henrissat B."/>
            <person name="Grigoriev I.V."/>
            <person name="Hibbett D.S."/>
            <person name="Martin F."/>
            <person name="Nordberg H.P."/>
            <person name="Cantor M.N."/>
            <person name="Hua S.X."/>
        </authorList>
    </citation>
    <scope>NUCLEOTIDE SEQUENCE [LARGE SCALE GENOMIC DNA]</scope>
    <source>
        <strain evidence="1 2">Marx 270</strain>
    </source>
</reference>
<reference evidence="2" key="2">
    <citation type="submission" date="2015-01" db="EMBL/GenBank/DDBJ databases">
        <title>Evolutionary Origins and Diversification of the Mycorrhizal Mutualists.</title>
        <authorList>
            <consortium name="DOE Joint Genome Institute"/>
            <consortium name="Mycorrhizal Genomics Consortium"/>
            <person name="Kohler A."/>
            <person name="Kuo A."/>
            <person name="Nagy L.G."/>
            <person name="Floudas D."/>
            <person name="Copeland A."/>
            <person name="Barry K.W."/>
            <person name="Cichocki N."/>
            <person name="Veneault-Fourrey C."/>
            <person name="LaButti K."/>
            <person name="Lindquist E.A."/>
            <person name="Lipzen A."/>
            <person name="Lundell T."/>
            <person name="Morin E."/>
            <person name="Murat C."/>
            <person name="Riley R."/>
            <person name="Ohm R."/>
            <person name="Sun H."/>
            <person name="Tunlid A."/>
            <person name="Henrissat B."/>
            <person name="Grigoriev I.V."/>
            <person name="Hibbett D.S."/>
            <person name="Martin F."/>
        </authorList>
    </citation>
    <scope>NUCLEOTIDE SEQUENCE [LARGE SCALE GENOMIC DNA]</scope>
    <source>
        <strain evidence="2">Marx 270</strain>
    </source>
</reference>
<organism evidence="1 2">
    <name type="scientific">Pisolithus tinctorius Marx 270</name>
    <dbReference type="NCBI Taxonomy" id="870435"/>
    <lineage>
        <taxon>Eukaryota</taxon>
        <taxon>Fungi</taxon>
        <taxon>Dikarya</taxon>
        <taxon>Basidiomycota</taxon>
        <taxon>Agaricomycotina</taxon>
        <taxon>Agaricomycetes</taxon>
        <taxon>Agaricomycetidae</taxon>
        <taxon>Boletales</taxon>
        <taxon>Sclerodermatineae</taxon>
        <taxon>Pisolithaceae</taxon>
        <taxon>Pisolithus</taxon>
    </lineage>
</organism>
<proteinExistence type="predicted"/>
<name>A0A0C3NS78_PISTI</name>
<dbReference type="Proteomes" id="UP000054217">
    <property type="component" value="Unassembled WGS sequence"/>
</dbReference>
<accession>A0A0C3NS78</accession>
<evidence type="ECO:0000313" key="2">
    <source>
        <dbReference type="Proteomes" id="UP000054217"/>
    </source>
</evidence>
<keyword evidence="2" id="KW-1185">Reference proteome</keyword>
<dbReference type="EMBL" id="KN832017">
    <property type="protein sequence ID" value="KIN98335.1"/>
    <property type="molecule type" value="Genomic_DNA"/>
</dbReference>
<dbReference type="HOGENOM" id="CLU_2794996_0_0_1"/>
<dbReference type="InParanoid" id="A0A0C3NS78"/>
<sequence>MGTVTLNPPHAVHARFSIIRPSTFSKRLVDGSTHQPHAMIILSVVHDNMNYYYNKFSAPKPQSGLRWM</sequence>
<evidence type="ECO:0000313" key="1">
    <source>
        <dbReference type="EMBL" id="KIN98335.1"/>
    </source>
</evidence>
<dbReference type="AlphaFoldDB" id="A0A0C3NS78"/>
<gene>
    <name evidence="1" type="ORF">M404DRAFT_1005470</name>
</gene>